<reference evidence="9 10" key="1">
    <citation type="submission" date="2017-04" db="EMBL/GenBank/DDBJ databases">
        <authorList>
            <person name="Afonso C.L."/>
            <person name="Miller P.J."/>
            <person name="Scott M.A."/>
            <person name="Spackman E."/>
            <person name="Goraichik I."/>
            <person name="Dimitrov K.M."/>
            <person name="Suarez D.L."/>
            <person name="Swayne D.E."/>
        </authorList>
    </citation>
    <scope>NUCLEOTIDE SEQUENCE [LARGE SCALE GENOMIC DNA]</scope>
    <source>
        <strain evidence="9 10">KR-140</strain>
    </source>
</reference>
<evidence type="ECO:0000256" key="2">
    <source>
        <dbReference type="ARBA" id="ARBA00012438"/>
    </source>
</evidence>
<dbReference type="InterPro" id="IPR005467">
    <property type="entry name" value="His_kinase_dom"/>
</dbReference>
<dbReference type="SMART" id="SM00388">
    <property type="entry name" value="HisKA"/>
    <property type="match status" value="1"/>
</dbReference>
<dbReference type="GO" id="GO:0006355">
    <property type="term" value="P:regulation of DNA-templated transcription"/>
    <property type="evidence" value="ECO:0007669"/>
    <property type="project" value="InterPro"/>
</dbReference>
<dbReference type="InterPro" id="IPR001610">
    <property type="entry name" value="PAC"/>
</dbReference>
<feature type="domain" description="PAC" evidence="8">
    <location>
        <begin position="781"/>
        <end position="833"/>
    </location>
</feature>
<dbReference type="InterPro" id="IPR036890">
    <property type="entry name" value="HATPase_C_sf"/>
</dbReference>
<dbReference type="SMART" id="SM00086">
    <property type="entry name" value="PAC"/>
    <property type="match status" value="4"/>
</dbReference>
<feature type="domain" description="PAC" evidence="8">
    <location>
        <begin position="84"/>
        <end position="136"/>
    </location>
</feature>
<keyword evidence="3" id="KW-0597">Phosphoprotein</keyword>
<feature type="domain" description="PAS" evidence="7">
    <location>
        <begin position="11"/>
        <end position="81"/>
    </location>
</feature>
<dbReference type="InterPro" id="IPR003018">
    <property type="entry name" value="GAF"/>
</dbReference>
<dbReference type="CDD" id="cd00082">
    <property type="entry name" value="HisKA"/>
    <property type="match status" value="1"/>
</dbReference>
<comment type="catalytic activity">
    <reaction evidence="1">
        <text>ATP + protein L-histidine = ADP + protein N-phospho-L-histidine.</text>
        <dbReference type="EC" id="2.7.13.3"/>
    </reaction>
</comment>
<feature type="domain" description="PAC" evidence="8">
    <location>
        <begin position="373"/>
        <end position="426"/>
    </location>
</feature>
<feature type="domain" description="PAS" evidence="7">
    <location>
        <begin position="549"/>
        <end position="620"/>
    </location>
</feature>
<dbReference type="InterPro" id="IPR035965">
    <property type="entry name" value="PAS-like_dom_sf"/>
</dbReference>
<dbReference type="Pfam" id="PF00512">
    <property type="entry name" value="HisKA"/>
    <property type="match status" value="1"/>
</dbReference>
<dbReference type="GO" id="GO:0000155">
    <property type="term" value="F:phosphorelay sensor kinase activity"/>
    <property type="evidence" value="ECO:0007669"/>
    <property type="project" value="InterPro"/>
</dbReference>
<dbReference type="InterPro" id="IPR052162">
    <property type="entry name" value="Sensor_kinase/Photoreceptor"/>
</dbReference>
<dbReference type="NCBIfam" id="TIGR00229">
    <property type="entry name" value="sensory_box"/>
    <property type="match status" value="5"/>
</dbReference>
<keyword evidence="5" id="KW-0418">Kinase</keyword>
<proteinExistence type="predicted"/>
<name>A0A1W1V028_9DEIO</name>
<dbReference type="Proteomes" id="UP000192582">
    <property type="component" value="Unassembled WGS sequence"/>
</dbReference>
<feature type="domain" description="PAS" evidence="7">
    <location>
        <begin position="301"/>
        <end position="370"/>
    </location>
</feature>
<dbReference type="SUPFAM" id="SSF47384">
    <property type="entry name" value="Homodimeric domain of signal transducing histidine kinase"/>
    <property type="match status" value="1"/>
</dbReference>
<dbReference type="PROSITE" id="PS50113">
    <property type="entry name" value="PAC"/>
    <property type="match status" value="4"/>
</dbReference>
<accession>A0A1W1V028</accession>
<dbReference type="Gene3D" id="3.30.450.40">
    <property type="match status" value="1"/>
</dbReference>
<dbReference type="InterPro" id="IPR004358">
    <property type="entry name" value="Sig_transdc_His_kin-like_C"/>
</dbReference>
<dbReference type="AlphaFoldDB" id="A0A1W1V028"/>
<dbReference type="CDD" id="cd00130">
    <property type="entry name" value="PAS"/>
    <property type="match status" value="5"/>
</dbReference>
<dbReference type="InterPro" id="IPR029016">
    <property type="entry name" value="GAF-like_dom_sf"/>
</dbReference>
<dbReference type="InterPro" id="IPR000700">
    <property type="entry name" value="PAS-assoc_C"/>
</dbReference>
<dbReference type="InterPro" id="IPR036097">
    <property type="entry name" value="HisK_dim/P_sf"/>
</dbReference>
<keyword evidence="10" id="KW-1185">Reference proteome</keyword>
<evidence type="ECO:0000256" key="4">
    <source>
        <dbReference type="ARBA" id="ARBA00022679"/>
    </source>
</evidence>
<evidence type="ECO:0000256" key="1">
    <source>
        <dbReference type="ARBA" id="ARBA00000085"/>
    </source>
</evidence>
<dbReference type="SMART" id="SM00065">
    <property type="entry name" value="GAF"/>
    <property type="match status" value="1"/>
</dbReference>
<dbReference type="Pfam" id="PF13185">
    <property type="entry name" value="GAF_2"/>
    <property type="match status" value="1"/>
</dbReference>
<dbReference type="RefSeq" id="WP_084047643.1">
    <property type="nucleotide sequence ID" value="NZ_FWWU01000008.1"/>
</dbReference>
<dbReference type="PROSITE" id="PS50112">
    <property type="entry name" value="PAS"/>
    <property type="match status" value="5"/>
</dbReference>
<dbReference type="PANTHER" id="PTHR43304:SF1">
    <property type="entry name" value="PAC DOMAIN-CONTAINING PROTEIN"/>
    <property type="match status" value="1"/>
</dbReference>
<dbReference type="PRINTS" id="PR00344">
    <property type="entry name" value="BCTRLSENSOR"/>
</dbReference>
<dbReference type="InterPro" id="IPR003661">
    <property type="entry name" value="HisK_dim/P_dom"/>
</dbReference>
<dbReference type="Pfam" id="PF02518">
    <property type="entry name" value="HATPase_c"/>
    <property type="match status" value="1"/>
</dbReference>
<sequence>MLFNPAQVRGASVDLNQLLNTMPSMTWCADAEGLTTFVNTDILTFTGRHAQDFLDLRFTQAVHPSDRLRLLECWQMAWQDQNKFSCEFRFERYDGTYHWVRSDARPLLSDDGTLLGWLGNCTLIHDLKVAQERTAVLQELGSLLQTVGTTSAALNIILNRGVTNVGACGGAIGIVRQATNELLLVTEQDCRAATLGVWREISLALSTPGTDTVQSGTAQFFRSRNDLLKQYTGLRTTLETNVQALAVLPLRTDDQTKGVLLLAFDQPQRFDDQERAFLSDLAHLCAQVMERTRLLEDLQRSEQRHRTLFDALPNILWSSTQEGQVLHFNEHWRDFTGLPSQPVGLSWTDAVHPEDRPKILQARNEGLRNGTAYEVEFRLRRHDGAYHWHFCRVTPLRPEQATEEFQWLGYAVHVHDRVMVERTLERSEARLRSLVTATTQIVWTTTPEGELQVPQPDWTSFTGQGPTEYAGWGWNEAVHPEDREVTYRAWSQALKTHQMYEVEHRLRRHDGQYQWFLVRAVPVFEETGELVEWIGIHSNVHQQKRMELHRAQLERLVHESHDLIGMTTLAGRLQYLNPAGQALLGLNEEGVQDTVWSDVLPPEAHQFTRNELVPHVLQAGSWVGDINLRHIPTGQAFPVSTNMFTISDPRTLTPKLVAITARDVRERQAAEAAQRELNALLRQRVEERSREVERLDRFNHHLLDSAGEGVFGLDLTGRITFANRAALKMTGFALEDMLGHFQHDLLHPPRSDGSSTSVPVPLLRESDQEASARSGEAQCQSPAEATFLRKDGSSFPVEYTASPVRGNHGDREGTVVTFRDVTQRQRSQEALLQANRELKRSNQDLEEFAYVTSHDLQEPLRSVASFTELLVRRYGQDDTQAQVYANMILDGVHRMKAIIQDLLTYSRVRAENQQPMQVDLEKVMQVVTQSMHAAIEHSAARISWDPLPTVTGDSSQLTQIFQNLLSNALKFRSGDQVPVVHVGVEKGAEAWLFEVRDNGIGIDAEYFDRIFDVFQRLHRREQYEGTGMGLAIVKRVVDRHQGQLWVTSTVGEGTTFHFTLPIV</sequence>
<gene>
    <name evidence="9" type="ORF">SAMN00790413_03769</name>
</gene>
<evidence type="ECO:0000259" key="6">
    <source>
        <dbReference type="PROSITE" id="PS50109"/>
    </source>
</evidence>
<dbReference type="SUPFAM" id="SSF55781">
    <property type="entry name" value="GAF domain-like"/>
    <property type="match status" value="1"/>
</dbReference>
<dbReference type="InterPro" id="IPR003594">
    <property type="entry name" value="HATPase_dom"/>
</dbReference>
<evidence type="ECO:0000259" key="7">
    <source>
        <dbReference type="PROSITE" id="PS50112"/>
    </source>
</evidence>
<dbReference type="Pfam" id="PF08447">
    <property type="entry name" value="PAS_3"/>
    <property type="match status" value="3"/>
</dbReference>
<organism evidence="9 10">
    <name type="scientific">Deinococcus hopiensis KR-140</name>
    <dbReference type="NCBI Taxonomy" id="695939"/>
    <lineage>
        <taxon>Bacteria</taxon>
        <taxon>Thermotogati</taxon>
        <taxon>Deinococcota</taxon>
        <taxon>Deinococci</taxon>
        <taxon>Deinococcales</taxon>
        <taxon>Deinococcaceae</taxon>
        <taxon>Deinococcus</taxon>
    </lineage>
</organism>
<evidence type="ECO:0000256" key="5">
    <source>
        <dbReference type="ARBA" id="ARBA00022777"/>
    </source>
</evidence>
<dbReference type="InterPro" id="IPR013767">
    <property type="entry name" value="PAS_fold"/>
</dbReference>
<evidence type="ECO:0000256" key="3">
    <source>
        <dbReference type="ARBA" id="ARBA00022553"/>
    </source>
</evidence>
<evidence type="ECO:0000313" key="9">
    <source>
        <dbReference type="EMBL" id="SMB86324.1"/>
    </source>
</evidence>
<dbReference type="PROSITE" id="PS50109">
    <property type="entry name" value="HIS_KIN"/>
    <property type="match status" value="1"/>
</dbReference>
<dbReference type="SUPFAM" id="SSF55785">
    <property type="entry name" value="PYP-like sensor domain (PAS domain)"/>
    <property type="match status" value="5"/>
</dbReference>
<dbReference type="FunFam" id="3.30.450.20:FF:000099">
    <property type="entry name" value="Sensory box sensor histidine kinase"/>
    <property type="match status" value="2"/>
</dbReference>
<dbReference type="OrthoDB" id="9815750at2"/>
<dbReference type="Pfam" id="PF00989">
    <property type="entry name" value="PAS"/>
    <property type="match status" value="1"/>
</dbReference>
<dbReference type="InterPro" id="IPR000014">
    <property type="entry name" value="PAS"/>
</dbReference>
<dbReference type="SMART" id="SM00387">
    <property type="entry name" value="HATPase_c"/>
    <property type="match status" value="1"/>
</dbReference>
<dbReference type="FunFam" id="3.30.565.10:FF:000006">
    <property type="entry name" value="Sensor histidine kinase WalK"/>
    <property type="match status" value="1"/>
</dbReference>
<dbReference type="InterPro" id="IPR013655">
    <property type="entry name" value="PAS_fold_3"/>
</dbReference>
<dbReference type="EMBL" id="FWWU01000008">
    <property type="protein sequence ID" value="SMB86324.1"/>
    <property type="molecule type" value="Genomic_DNA"/>
</dbReference>
<dbReference type="Gene3D" id="1.10.287.130">
    <property type="match status" value="1"/>
</dbReference>
<dbReference type="Pfam" id="PF13426">
    <property type="entry name" value="PAS_9"/>
    <property type="match status" value="1"/>
</dbReference>
<protein>
    <recommendedName>
        <fullName evidence="2">histidine kinase</fullName>
        <ecNumber evidence="2">2.7.13.3</ecNumber>
    </recommendedName>
</protein>
<feature type="domain" description="Histidine kinase" evidence="6">
    <location>
        <begin position="851"/>
        <end position="1063"/>
    </location>
</feature>
<dbReference type="PANTHER" id="PTHR43304">
    <property type="entry name" value="PHYTOCHROME-LIKE PROTEIN CPH1"/>
    <property type="match status" value="1"/>
</dbReference>
<evidence type="ECO:0000313" key="10">
    <source>
        <dbReference type="Proteomes" id="UP000192582"/>
    </source>
</evidence>
<dbReference type="EC" id="2.7.13.3" evidence="2"/>
<dbReference type="Gene3D" id="3.30.450.20">
    <property type="entry name" value="PAS domain"/>
    <property type="match status" value="5"/>
</dbReference>
<dbReference type="Gene3D" id="3.30.565.10">
    <property type="entry name" value="Histidine kinase-like ATPase, C-terminal domain"/>
    <property type="match status" value="1"/>
</dbReference>
<dbReference type="SUPFAM" id="SSF55874">
    <property type="entry name" value="ATPase domain of HSP90 chaperone/DNA topoisomerase II/histidine kinase"/>
    <property type="match status" value="1"/>
</dbReference>
<dbReference type="SMART" id="SM00091">
    <property type="entry name" value="PAS"/>
    <property type="match status" value="5"/>
</dbReference>
<dbReference type="STRING" id="695939.SAMN00790413_03769"/>
<feature type="domain" description="PAS" evidence="7">
    <location>
        <begin position="701"/>
        <end position="748"/>
    </location>
</feature>
<evidence type="ECO:0000259" key="8">
    <source>
        <dbReference type="PROSITE" id="PS50113"/>
    </source>
</evidence>
<keyword evidence="4" id="KW-0808">Transferase</keyword>
<feature type="domain" description="PAS" evidence="7">
    <location>
        <begin position="427"/>
        <end position="497"/>
    </location>
</feature>
<feature type="domain" description="PAC" evidence="8">
    <location>
        <begin position="500"/>
        <end position="552"/>
    </location>
</feature>